<dbReference type="OrthoDB" id="9916131at2"/>
<name>A0A2S8FM97_9BACT</name>
<gene>
    <name evidence="1" type="ORF">C5Y96_10615</name>
</gene>
<evidence type="ECO:0000313" key="1">
    <source>
        <dbReference type="EMBL" id="PQO33295.1"/>
    </source>
</evidence>
<sequence length="102" mass="11441">MSSRQPLQNGQQVKYREAAQVYPATVRSDLEDDIYCLDIVRHGRFSSSIPVHRLDVYADEDLPHLIDDLFGVSEDALAEIHSLLTTNACLCDRQPAHSAESD</sequence>
<protein>
    <submittedName>
        <fullName evidence="1">Uncharacterized protein</fullName>
    </submittedName>
</protein>
<evidence type="ECO:0000313" key="2">
    <source>
        <dbReference type="Proteomes" id="UP000240009"/>
    </source>
</evidence>
<comment type="caution">
    <text evidence="1">The sequence shown here is derived from an EMBL/GenBank/DDBJ whole genome shotgun (WGS) entry which is preliminary data.</text>
</comment>
<dbReference type="RefSeq" id="WP_105352930.1">
    <property type="nucleotide sequence ID" value="NZ_PUIA01000035.1"/>
</dbReference>
<organism evidence="1 2">
    <name type="scientific">Blastopirellula marina</name>
    <dbReference type="NCBI Taxonomy" id="124"/>
    <lineage>
        <taxon>Bacteria</taxon>
        <taxon>Pseudomonadati</taxon>
        <taxon>Planctomycetota</taxon>
        <taxon>Planctomycetia</taxon>
        <taxon>Pirellulales</taxon>
        <taxon>Pirellulaceae</taxon>
        <taxon>Blastopirellula</taxon>
    </lineage>
</organism>
<dbReference type="Proteomes" id="UP000240009">
    <property type="component" value="Unassembled WGS sequence"/>
</dbReference>
<dbReference type="EMBL" id="PUIA01000035">
    <property type="protein sequence ID" value="PQO33295.1"/>
    <property type="molecule type" value="Genomic_DNA"/>
</dbReference>
<dbReference type="AlphaFoldDB" id="A0A2S8FM97"/>
<reference evidence="1 2" key="1">
    <citation type="submission" date="2018-02" db="EMBL/GenBank/DDBJ databases">
        <title>Comparative genomes isolates from brazilian mangrove.</title>
        <authorList>
            <person name="Araujo J.E."/>
            <person name="Taketani R.G."/>
            <person name="Silva M.C.P."/>
            <person name="Loureco M.V."/>
            <person name="Andreote F.D."/>
        </authorList>
    </citation>
    <scope>NUCLEOTIDE SEQUENCE [LARGE SCALE GENOMIC DNA]</scope>
    <source>
        <strain evidence="1 2">HEX-2 MGV</strain>
    </source>
</reference>
<proteinExistence type="predicted"/>
<accession>A0A2S8FM97</accession>